<keyword evidence="16" id="KW-0333">Golgi apparatus</keyword>
<dbReference type="Gene3D" id="3.40.50.200">
    <property type="entry name" value="Peptidase S8/S53 domain"/>
    <property type="match status" value="1"/>
</dbReference>
<evidence type="ECO:0000259" key="32">
    <source>
        <dbReference type="Pfam" id="PF23090"/>
    </source>
</evidence>
<keyword evidence="20" id="KW-1207">Sterol metabolism</keyword>
<dbReference type="HOGENOM" id="CLU_004504_1_0_1"/>
<dbReference type="Pfam" id="PF23090">
    <property type="entry name" value="MBTPS1_4th"/>
    <property type="match status" value="1"/>
</dbReference>
<dbReference type="FunFam" id="3.40.50.200:FF:000008">
    <property type="entry name" value="Membrane-bound transcription factor site-1 protease preproprotein"/>
    <property type="match status" value="1"/>
</dbReference>
<dbReference type="PANTHER" id="PTHR43806:SF7">
    <property type="entry name" value="MEMBRANE-BOUND TRANSCRIPTION FACTOR SITE-1 PROTEASE"/>
    <property type="match status" value="1"/>
</dbReference>
<keyword evidence="18 28" id="KW-0472">Membrane</keyword>
<evidence type="ECO:0000256" key="16">
    <source>
        <dbReference type="ARBA" id="ARBA00023034"/>
    </source>
</evidence>
<comment type="cofactor">
    <cofactor evidence="1">
        <name>Ca(2+)</name>
        <dbReference type="ChEBI" id="CHEBI:29108"/>
    </cofactor>
</comment>
<evidence type="ECO:0000256" key="19">
    <source>
        <dbReference type="ARBA" id="ARBA00023145"/>
    </source>
</evidence>
<dbReference type="InterPro" id="IPR057060">
    <property type="entry name" value="MBTPS1_3rd"/>
</dbReference>
<organism evidence="34 35">
    <name type="scientific">Drosophila willistoni</name>
    <name type="common">Fruit fly</name>
    <dbReference type="NCBI Taxonomy" id="7260"/>
    <lineage>
        <taxon>Eukaryota</taxon>
        <taxon>Metazoa</taxon>
        <taxon>Ecdysozoa</taxon>
        <taxon>Arthropoda</taxon>
        <taxon>Hexapoda</taxon>
        <taxon>Insecta</taxon>
        <taxon>Pterygota</taxon>
        <taxon>Neoptera</taxon>
        <taxon>Endopterygota</taxon>
        <taxon>Diptera</taxon>
        <taxon>Brachycera</taxon>
        <taxon>Muscomorpha</taxon>
        <taxon>Ephydroidea</taxon>
        <taxon>Drosophilidae</taxon>
        <taxon>Drosophila</taxon>
        <taxon>Sophophora</taxon>
    </lineage>
</organism>
<evidence type="ECO:0000256" key="12">
    <source>
        <dbReference type="ARBA" id="ARBA00022824"/>
    </source>
</evidence>
<keyword evidence="35" id="KW-1185">Reference proteome</keyword>
<dbReference type="PROSITE" id="PS51892">
    <property type="entry name" value="SUBTILASE"/>
    <property type="match status" value="1"/>
</dbReference>
<evidence type="ECO:0000256" key="2">
    <source>
        <dbReference type="ARBA" id="ARBA00004115"/>
    </source>
</evidence>
<dbReference type="InterPro" id="IPR015500">
    <property type="entry name" value="Peptidase_S8_subtilisin-rel"/>
</dbReference>
<accession>B4MXN4</accession>
<evidence type="ECO:0000256" key="17">
    <source>
        <dbReference type="ARBA" id="ARBA00023098"/>
    </source>
</evidence>
<evidence type="ECO:0000256" key="20">
    <source>
        <dbReference type="ARBA" id="ARBA00023166"/>
    </source>
</evidence>
<comment type="similarity">
    <text evidence="4 27">Belongs to the peptidase S8 family.</text>
</comment>
<dbReference type="InterPro" id="IPR022398">
    <property type="entry name" value="Peptidase_S8_His-AS"/>
</dbReference>
<dbReference type="Proteomes" id="UP000007798">
    <property type="component" value="Unassembled WGS sequence"/>
</dbReference>
<feature type="domain" description="MBTPS1 third" evidence="33">
    <location>
        <begin position="452"/>
        <end position="579"/>
    </location>
</feature>
<evidence type="ECO:0000256" key="8">
    <source>
        <dbReference type="ARBA" id="ARBA00022692"/>
    </source>
</evidence>
<evidence type="ECO:0000259" key="31">
    <source>
        <dbReference type="Pfam" id="PF23001"/>
    </source>
</evidence>
<evidence type="ECO:0000256" key="6">
    <source>
        <dbReference type="ARBA" id="ARBA00022553"/>
    </source>
</evidence>
<dbReference type="Pfam" id="PF00082">
    <property type="entry name" value="Peptidase_S8"/>
    <property type="match status" value="1"/>
</dbReference>
<feature type="active site" description="Charge relay system" evidence="27">
    <location>
        <position position="215"/>
    </location>
</feature>
<keyword evidence="8 28" id="KW-0812">Transmembrane</keyword>
<dbReference type="Pfam" id="PF23001">
    <property type="entry name" value="MBTP1_N"/>
    <property type="match status" value="1"/>
</dbReference>
<evidence type="ECO:0000256" key="23">
    <source>
        <dbReference type="ARBA" id="ARBA00050826"/>
    </source>
</evidence>
<dbReference type="InterPro" id="IPR000209">
    <property type="entry name" value="Peptidase_S8/S53_dom"/>
</dbReference>
<comment type="catalytic activity">
    <reaction evidence="23">
        <text>Processes precursors containing basic and hydrophobic/aliphatic residues at P4 and P2, respectively, with a relatively relaxed acceptance of amino acids at P1 and P3.</text>
        <dbReference type="EC" id="3.4.21.112"/>
    </reaction>
</comment>
<dbReference type="EMBL" id="CH963876">
    <property type="protein sequence ID" value="EDW76803.2"/>
    <property type="molecule type" value="Genomic_DNA"/>
</dbReference>
<keyword evidence="13 27" id="KW-0720">Serine protease</keyword>
<reference evidence="34 35" key="1">
    <citation type="journal article" date="2007" name="Nature">
        <title>Evolution of genes and genomes on the Drosophila phylogeny.</title>
        <authorList>
            <consortium name="Drosophila 12 Genomes Consortium"/>
            <person name="Clark A.G."/>
            <person name="Eisen M.B."/>
            <person name="Smith D.R."/>
            <person name="Bergman C.M."/>
            <person name="Oliver B."/>
            <person name="Markow T.A."/>
            <person name="Kaufman T.C."/>
            <person name="Kellis M."/>
            <person name="Gelbart W."/>
            <person name="Iyer V.N."/>
            <person name="Pollard D.A."/>
            <person name="Sackton T.B."/>
            <person name="Larracuente A.M."/>
            <person name="Singh N.D."/>
            <person name="Abad J.P."/>
            <person name="Abt D.N."/>
            <person name="Adryan B."/>
            <person name="Aguade M."/>
            <person name="Akashi H."/>
            <person name="Anderson W.W."/>
            <person name="Aquadro C.F."/>
            <person name="Ardell D.H."/>
            <person name="Arguello R."/>
            <person name="Artieri C.G."/>
            <person name="Barbash D.A."/>
            <person name="Barker D."/>
            <person name="Barsanti P."/>
            <person name="Batterham P."/>
            <person name="Batzoglou S."/>
            <person name="Begun D."/>
            <person name="Bhutkar A."/>
            <person name="Blanco E."/>
            <person name="Bosak S.A."/>
            <person name="Bradley R.K."/>
            <person name="Brand A.D."/>
            <person name="Brent M.R."/>
            <person name="Brooks A.N."/>
            <person name="Brown R.H."/>
            <person name="Butlin R.K."/>
            <person name="Caggese C."/>
            <person name="Calvi B.R."/>
            <person name="Bernardo de Carvalho A."/>
            <person name="Caspi A."/>
            <person name="Castrezana S."/>
            <person name="Celniker S.E."/>
            <person name="Chang J.L."/>
            <person name="Chapple C."/>
            <person name="Chatterji S."/>
            <person name="Chinwalla A."/>
            <person name="Civetta A."/>
            <person name="Clifton S.W."/>
            <person name="Comeron J.M."/>
            <person name="Costello J.C."/>
            <person name="Coyne J.A."/>
            <person name="Daub J."/>
            <person name="David R.G."/>
            <person name="Delcher A.L."/>
            <person name="Delehaunty K."/>
            <person name="Do C.B."/>
            <person name="Ebling H."/>
            <person name="Edwards K."/>
            <person name="Eickbush T."/>
            <person name="Evans J.D."/>
            <person name="Filipski A."/>
            <person name="Findeiss S."/>
            <person name="Freyhult E."/>
            <person name="Fulton L."/>
            <person name="Fulton R."/>
            <person name="Garcia A.C."/>
            <person name="Gardiner A."/>
            <person name="Garfield D.A."/>
            <person name="Garvin B.E."/>
            <person name="Gibson G."/>
            <person name="Gilbert D."/>
            <person name="Gnerre S."/>
            <person name="Godfrey J."/>
            <person name="Good R."/>
            <person name="Gotea V."/>
            <person name="Gravely B."/>
            <person name="Greenberg A.J."/>
            <person name="Griffiths-Jones S."/>
            <person name="Gross S."/>
            <person name="Guigo R."/>
            <person name="Gustafson E.A."/>
            <person name="Haerty W."/>
            <person name="Hahn M.W."/>
            <person name="Halligan D.L."/>
            <person name="Halpern A.L."/>
            <person name="Halter G.M."/>
            <person name="Han M.V."/>
            <person name="Heger A."/>
            <person name="Hillier L."/>
            <person name="Hinrichs A.S."/>
            <person name="Holmes I."/>
            <person name="Hoskins R.A."/>
            <person name="Hubisz M.J."/>
            <person name="Hultmark D."/>
            <person name="Huntley M.A."/>
            <person name="Jaffe D.B."/>
            <person name="Jagadeeshan S."/>
            <person name="Jeck W.R."/>
            <person name="Johnson J."/>
            <person name="Jones C.D."/>
            <person name="Jordan W.C."/>
            <person name="Karpen G.H."/>
            <person name="Kataoka E."/>
            <person name="Keightley P.D."/>
            <person name="Kheradpour P."/>
            <person name="Kirkness E.F."/>
            <person name="Koerich L.B."/>
            <person name="Kristiansen K."/>
            <person name="Kudrna D."/>
            <person name="Kulathinal R.J."/>
            <person name="Kumar S."/>
            <person name="Kwok R."/>
            <person name="Lander E."/>
            <person name="Langley C.H."/>
            <person name="Lapoint R."/>
            <person name="Lazzaro B.P."/>
            <person name="Lee S.J."/>
            <person name="Levesque L."/>
            <person name="Li R."/>
            <person name="Lin C.F."/>
            <person name="Lin M.F."/>
            <person name="Lindblad-Toh K."/>
            <person name="Llopart A."/>
            <person name="Long M."/>
            <person name="Low L."/>
            <person name="Lozovsky E."/>
            <person name="Lu J."/>
            <person name="Luo M."/>
            <person name="Machado C.A."/>
            <person name="Makalowski W."/>
            <person name="Marzo M."/>
            <person name="Matsuda M."/>
            <person name="Matzkin L."/>
            <person name="McAllister B."/>
            <person name="McBride C.S."/>
            <person name="McKernan B."/>
            <person name="McKernan K."/>
            <person name="Mendez-Lago M."/>
            <person name="Minx P."/>
            <person name="Mollenhauer M.U."/>
            <person name="Montooth K."/>
            <person name="Mount S.M."/>
            <person name="Mu X."/>
            <person name="Myers E."/>
            <person name="Negre B."/>
            <person name="Newfeld S."/>
            <person name="Nielsen R."/>
            <person name="Noor M.A."/>
            <person name="O'Grady P."/>
            <person name="Pachter L."/>
            <person name="Papaceit M."/>
            <person name="Parisi M.J."/>
            <person name="Parisi M."/>
            <person name="Parts L."/>
            <person name="Pedersen J.S."/>
            <person name="Pesole G."/>
            <person name="Phillippy A.M."/>
            <person name="Ponting C.P."/>
            <person name="Pop M."/>
            <person name="Porcelli D."/>
            <person name="Powell J.R."/>
            <person name="Prohaska S."/>
            <person name="Pruitt K."/>
            <person name="Puig M."/>
            <person name="Quesneville H."/>
            <person name="Ram K.R."/>
            <person name="Rand D."/>
            <person name="Rasmussen M.D."/>
            <person name="Reed L.K."/>
            <person name="Reenan R."/>
            <person name="Reily A."/>
            <person name="Remington K.A."/>
            <person name="Rieger T.T."/>
            <person name="Ritchie M.G."/>
            <person name="Robin C."/>
            <person name="Rogers Y.H."/>
            <person name="Rohde C."/>
            <person name="Rozas J."/>
            <person name="Rubenfield M.J."/>
            <person name="Ruiz A."/>
            <person name="Russo S."/>
            <person name="Salzberg S.L."/>
            <person name="Sanchez-Gracia A."/>
            <person name="Saranga D.J."/>
            <person name="Sato H."/>
            <person name="Schaeffer S.W."/>
            <person name="Schatz M.C."/>
            <person name="Schlenke T."/>
            <person name="Schwartz R."/>
            <person name="Segarra C."/>
            <person name="Singh R.S."/>
            <person name="Sirot L."/>
            <person name="Sirota M."/>
            <person name="Sisneros N.B."/>
            <person name="Smith C.D."/>
            <person name="Smith T.F."/>
            <person name="Spieth J."/>
            <person name="Stage D.E."/>
            <person name="Stark A."/>
            <person name="Stephan W."/>
            <person name="Strausberg R.L."/>
            <person name="Strempel S."/>
            <person name="Sturgill D."/>
            <person name="Sutton G."/>
            <person name="Sutton G.G."/>
            <person name="Tao W."/>
            <person name="Teichmann S."/>
            <person name="Tobari Y.N."/>
            <person name="Tomimura Y."/>
            <person name="Tsolas J.M."/>
            <person name="Valente V.L."/>
            <person name="Venter E."/>
            <person name="Venter J.C."/>
            <person name="Vicario S."/>
            <person name="Vieira F.G."/>
            <person name="Vilella A.J."/>
            <person name="Villasante A."/>
            <person name="Walenz B."/>
            <person name="Wang J."/>
            <person name="Wasserman M."/>
            <person name="Watts T."/>
            <person name="Wilson D."/>
            <person name="Wilson R.K."/>
            <person name="Wing R.A."/>
            <person name="Wolfner M.F."/>
            <person name="Wong A."/>
            <person name="Wong G.K."/>
            <person name="Wu C.I."/>
            <person name="Wu G."/>
            <person name="Yamamoto D."/>
            <person name="Yang H.P."/>
            <person name="Yang S.P."/>
            <person name="Yorke J.A."/>
            <person name="Yoshida K."/>
            <person name="Zdobnov E."/>
            <person name="Zhang P."/>
            <person name="Zhang Y."/>
            <person name="Zimin A.V."/>
            <person name="Baldwin J."/>
            <person name="Abdouelleil A."/>
            <person name="Abdulkadir J."/>
            <person name="Abebe A."/>
            <person name="Abera B."/>
            <person name="Abreu J."/>
            <person name="Acer S.C."/>
            <person name="Aftuck L."/>
            <person name="Alexander A."/>
            <person name="An P."/>
            <person name="Anderson E."/>
            <person name="Anderson S."/>
            <person name="Arachi H."/>
            <person name="Azer M."/>
            <person name="Bachantsang P."/>
            <person name="Barry A."/>
            <person name="Bayul T."/>
            <person name="Berlin A."/>
            <person name="Bessette D."/>
            <person name="Bloom T."/>
            <person name="Blye J."/>
            <person name="Boguslavskiy L."/>
            <person name="Bonnet C."/>
            <person name="Boukhgalter B."/>
            <person name="Bourzgui I."/>
            <person name="Brown A."/>
            <person name="Cahill P."/>
            <person name="Channer S."/>
            <person name="Cheshatsang Y."/>
            <person name="Chuda L."/>
            <person name="Citroen M."/>
            <person name="Collymore A."/>
            <person name="Cooke P."/>
            <person name="Costello M."/>
            <person name="D'Aco K."/>
            <person name="Daza R."/>
            <person name="De Haan G."/>
            <person name="DeGray S."/>
            <person name="DeMaso C."/>
            <person name="Dhargay N."/>
            <person name="Dooley K."/>
            <person name="Dooley E."/>
            <person name="Doricent M."/>
            <person name="Dorje P."/>
            <person name="Dorjee K."/>
            <person name="Dupes A."/>
            <person name="Elong R."/>
            <person name="Falk J."/>
            <person name="Farina A."/>
            <person name="Faro S."/>
            <person name="Ferguson D."/>
            <person name="Fisher S."/>
            <person name="Foley C.D."/>
            <person name="Franke A."/>
            <person name="Friedrich D."/>
            <person name="Gadbois L."/>
            <person name="Gearin G."/>
            <person name="Gearin C.R."/>
            <person name="Giannoukos G."/>
            <person name="Goode T."/>
            <person name="Graham J."/>
            <person name="Grandbois E."/>
            <person name="Grewal S."/>
            <person name="Gyaltsen K."/>
            <person name="Hafez N."/>
            <person name="Hagos B."/>
            <person name="Hall J."/>
            <person name="Henson C."/>
            <person name="Hollinger A."/>
            <person name="Honan T."/>
            <person name="Huard M.D."/>
            <person name="Hughes L."/>
            <person name="Hurhula B."/>
            <person name="Husby M.E."/>
            <person name="Kamat A."/>
            <person name="Kanga B."/>
            <person name="Kashin S."/>
            <person name="Khazanovich D."/>
            <person name="Kisner P."/>
            <person name="Lance K."/>
            <person name="Lara M."/>
            <person name="Lee W."/>
            <person name="Lennon N."/>
            <person name="Letendre F."/>
            <person name="LeVine R."/>
            <person name="Lipovsky A."/>
            <person name="Liu X."/>
            <person name="Liu J."/>
            <person name="Liu S."/>
            <person name="Lokyitsang T."/>
            <person name="Lokyitsang Y."/>
            <person name="Lubonja R."/>
            <person name="Lui A."/>
            <person name="MacDonald P."/>
            <person name="Magnisalis V."/>
            <person name="Maru K."/>
            <person name="Matthews C."/>
            <person name="McCusker W."/>
            <person name="McDonough S."/>
            <person name="Mehta T."/>
            <person name="Meldrim J."/>
            <person name="Meneus L."/>
            <person name="Mihai O."/>
            <person name="Mihalev A."/>
            <person name="Mihova T."/>
            <person name="Mittelman R."/>
            <person name="Mlenga V."/>
            <person name="Montmayeur A."/>
            <person name="Mulrain L."/>
            <person name="Navidi A."/>
            <person name="Naylor J."/>
            <person name="Negash T."/>
            <person name="Nguyen T."/>
            <person name="Nguyen N."/>
            <person name="Nicol R."/>
            <person name="Norbu C."/>
            <person name="Norbu N."/>
            <person name="Novod N."/>
            <person name="O'Neill B."/>
            <person name="Osman S."/>
            <person name="Markiewicz E."/>
            <person name="Oyono O.L."/>
            <person name="Patti C."/>
            <person name="Phunkhang P."/>
            <person name="Pierre F."/>
            <person name="Priest M."/>
            <person name="Raghuraman S."/>
            <person name="Rege F."/>
            <person name="Reyes R."/>
            <person name="Rise C."/>
            <person name="Rogov P."/>
            <person name="Ross K."/>
            <person name="Ryan E."/>
            <person name="Settipalli S."/>
            <person name="Shea T."/>
            <person name="Sherpa N."/>
            <person name="Shi L."/>
            <person name="Shih D."/>
            <person name="Sparrow T."/>
            <person name="Spaulding J."/>
            <person name="Stalker J."/>
            <person name="Stange-Thomann N."/>
            <person name="Stavropoulos S."/>
            <person name="Stone C."/>
            <person name="Strader C."/>
            <person name="Tesfaye S."/>
            <person name="Thomson T."/>
            <person name="Thoulutsang Y."/>
            <person name="Thoulutsang D."/>
            <person name="Topham K."/>
            <person name="Topping I."/>
            <person name="Tsamla T."/>
            <person name="Vassiliev H."/>
            <person name="Vo A."/>
            <person name="Wangchuk T."/>
            <person name="Wangdi T."/>
            <person name="Weiand M."/>
            <person name="Wilkinson J."/>
            <person name="Wilson A."/>
            <person name="Yadav S."/>
            <person name="Young G."/>
            <person name="Yu Q."/>
            <person name="Zembek L."/>
            <person name="Zhong D."/>
            <person name="Zimmer A."/>
            <person name="Zwirko Z."/>
            <person name="Jaffe D.B."/>
            <person name="Alvarez P."/>
            <person name="Brockman W."/>
            <person name="Butler J."/>
            <person name="Chin C."/>
            <person name="Gnerre S."/>
            <person name="Grabherr M."/>
            <person name="Kleber M."/>
            <person name="Mauceli E."/>
            <person name="MacCallum I."/>
        </authorList>
    </citation>
    <scope>NUCLEOTIDE SEQUENCE [LARGE SCALE GENOMIC DNA]</scope>
    <source>
        <strain evidence="35">Tucson 14030-0811.24</strain>
    </source>
</reference>
<evidence type="ECO:0000256" key="24">
    <source>
        <dbReference type="ARBA" id="ARBA00066596"/>
    </source>
</evidence>
<name>B4MXN4_DROWI</name>
<comment type="subcellular location">
    <subcellularLocation>
        <location evidence="2">Endoplasmic reticulum membrane</location>
        <topology evidence="2">Single-pass type I membrane protein</topology>
    </subcellularLocation>
    <subcellularLocation>
        <location evidence="3">Golgi apparatus membrane</location>
        <topology evidence="3">Single-pass membrane protein</topology>
    </subcellularLocation>
</comment>
<evidence type="ECO:0000313" key="35">
    <source>
        <dbReference type="Proteomes" id="UP000007798"/>
    </source>
</evidence>
<evidence type="ECO:0000256" key="1">
    <source>
        <dbReference type="ARBA" id="ARBA00001913"/>
    </source>
</evidence>
<gene>
    <name evidence="34" type="primary">Dwil\GK20275</name>
    <name evidence="34" type="ORF">Dwil_GK20275</name>
</gene>
<sequence length="1017" mass="114099">MNALKIIIVITTILYLSKIECSPERRRHSDSFQITTVPNEFIVQFYGKYFADIRKNYLQTKLSSLNISNWAWTVVTRQNFGTSFPSDFDIVRIVVEQATSTASILQAIESHPAVKAVVPQRSARRLLTSYDNATCTYHIRQPHGAVRNKKPSRARQVTSKLHADVLWNLGITGKGIKVAIFDTGLTKNHPHFRNVKERTNWTNEKSLDDGVGLSHGTFVAGVIASSEECLGFAPDAELHIYKVFTKSQVSYTSWFLDAFNYAIYRKVNILNLSIGGPDFMDSPFVEKVLELSANNIIMISSAGNDGPLYGTLNNPGDQGDVIGVGGINFENKIARFSSRGMTTWELPFGYGRLGLDIVTYGSQVEGSDVHKGCRRLSGTSVSSPVVAGAAALLLSGAMHKMHLINPASLKQILIEGAEKLPNYNMFEQGQGKLCLLKSMQVLLSYKPKISLIPASLDFTSNYMWPYSSQPLYYGSSVVIVNVTILNGISLTSRIVDSPKWIPDINNFGQYLNISTATPRILWPWTGWMTVYIAINKNGENHEGISKGNVSLLIESILLGTNETHLSEVNFPLTIKVTPKPPRNKRVLWDQYHSLRYPPGYIPRDDLKIKTDPLDWRADHIHTNFRDLYIHLRNVGYYIDVLREPYTCFNASEYGTLLIIDPEEEFFNEEISTLESYVYDNGLSVIVFADWYNITVMKKIRFFDENTRQWWIPDTGGANIPAVNDLLHPFGIALGDFVGEGHFKLGDHSMYYASGTTMIKIPHNPDDIVVGANLNDQGASIITNSKAATKESKVFLPILGLFQTKSEDRQRNKPDMASNLIAEKTYGVKVKSNASDSNSAGRIAIYGDSNCLDSTHLEKACYWLLLTFLDFTMNSHISGLLKTLNHKPDLKDKDQLDLPVRIPGSNLEKFSKVLNAKSNGLTQKCEHFEWLRAASDADYHKHVPVSTWTTSDTNEHQNNLIKEIAKTLDNQKYNNNTNLNIKTTIIFLISLSLIIIVLFVIFVKKYYVSSNFGNKSIN</sequence>
<dbReference type="eggNOG" id="KOG4266">
    <property type="taxonomic scope" value="Eukaryota"/>
</dbReference>
<evidence type="ECO:0000256" key="25">
    <source>
        <dbReference type="ARBA" id="ARBA00067283"/>
    </source>
</evidence>
<evidence type="ECO:0000256" key="10">
    <source>
        <dbReference type="ARBA" id="ARBA00022801"/>
    </source>
</evidence>
<evidence type="ECO:0000256" key="7">
    <source>
        <dbReference type="ARBA" id="ARBA00022670"/>
    </source>
</evidence>
<dbReference type="SUPFAM" id="SSF52743">
    <property type="entry name" value="Subtilisin-like"/>
    <property type="match status" value="1"/>
</dbReference>
<keyword evidence="14" id="KW-0106">Calcium</keyword>
<dbReference type="AlphaFoldDB" id="B4MXN4"/>
<dbReference type="InterPro" id="IPR057032">
    <property type="entry name" value="MBTPS1_4th"/>
</dbReference>
<dbReference type="PROSITE" id="PS00137">
    <property type="entry name" value="SUBTILASE_HIS"/>
    <property type="match status" value="1"/>
</dbReference>
<keyword evidence="12" id="KW-0256">Endoplasmic reticulum</keyword>
<dbReference type="STRING" id="7260.B4MXN4"/>
<evidence type="ECO:0000256" key="28">
    <source>
        <dbReference type="SAM" id="Phobius"/>
    </source>
</evidence>
<evidence type="ECO:0000256" key="21">
    <source>
        <dbReference type="ARBA" id="ARBA00023180"/>
    </source>
</evidence>
<dbReference type="GO" id="GO:0008203">
    <property type="term" value="P:cholesterol metabolic process"/>
    <property type="evidence" value="ECO:0007669"/>
    <property type="project" value="UniProtKB-KW"/>
</dbReference>
<evidence type="ECO:0000256" key="27">
    <source>
        <dbReference type="PROSITE-ProRule" id="PRU01240"/>
    </source>
</evidence>
<keyword evidence="21" id="KW-0325">Glycoprotein</keyword>
<keyword evidence="15 28" id="KW-1133">Transmembrane helix</keyword>
<feature type="chain" id="PRO_5006458112" description="Membrane-bound transcription factor site-1 protease" evidence="29">
    <location>
        <begin position="22"/>
        <end position="1017"/>
    </location>
</feature>
<evidence type="ECO:0000256" key="9">
    <source>
        <dbReference type="ARBA" id="ARBA00022729"/>
    </source>
</evidence>
<evidence type="ECO:0000256" key="26">
    <source>
        <dbReference type="ARBA" id="ARBA00081324"/>
    </source>
</evidence>
<evidence type="ECO:0000259" key="30">
    <source>
        <dbReference type="Pfam" id="PF00082"/>
    </source>
</evidence>
<dbReference type="PRINTS" id="PR00723">
    <property type="entry name" value="SUBTILISIN"/>
</dbReference>
<feature type="transmembrane region" description="Helical" evidence="28">
    <location>
        <begin position="984"/>
        <end position="1002"/>
    </location>
</feature>
<dbReference type="GO" id="GO:0005789">
    <property type="term" value="C:endoplasmic reticulum membrane"/>
    <property type="evidence" value="ECO:0007669"/>
    <property type="project" value="UniProtKB-SubCell"/>
</dbReference>
<dbReference type="PROSITE" id="PS00138">
    <property type="entry name" value="SUBTILASE_SER"/>
    <property type="match status" value="1"/>
</dbReference>
<feature type="domain" description="Membrane-bound transcription factor site-1 protease-like N-terminal" evidence="31">
    <location>
        <begin position="37"/>
        <end position="121"/>
    </location>
</feature>
<evidence type="ECO:0000256" key="29">
    <source>
        <dbReference type="SAM" id="SignalP"/>
    </source>
</evidence>
<evidence type="ECO:0000256" key="5">
    <source>
        <dbReference type="ARBA" id="ARBA00022548"/>
    </source>
</evidence>
<keyword evidence="9 29" id="KW-0732">Signal</keyword>
<evidence type="ECO:0000256" key="18">
    <source>
        <dbReference type="ARBA" id="ARBA00023136"/>
    </source>
</evidence>
<dbReference type="Pfam" id="PF23094">
    <property type="entry name" value="MBTPS1_3rd"/>
    <property type="match status" value="1"/>
</dbReference>
<dbReference type="InterPro" id="IPR036852">
    <property type="entry name" value="Peptidase_S8/S53_dom_sf"/>
</dbReference>
<evidence type="ECO:0000256" key="11">
    <source>
        <dbReference type="ARBA" id="ARBA00022813"/>
    </source>
</evidence>
<dbReference type="InterPro" id="IPR050131">
    <property type="entry name" value="Peptidase_S8_subtilisin-like"/>
</dbReference>
<evidence type="ECO:0000256" key="22">
    <source>
        <dbReference type="ARBA" id="ARBA00023221"/>
    </source>
</evidence>
<keyword evidence="5" id="KW-0153">Cholesterol metabolism</keyword>
<dbReference type="OrthoDB" id="1740355at2759"/>
<keyword evidence="17" id="KW-0443">Lipid metabolism</keyword>
<dbReference type="FunCoup" id="B4MXN4">
    <property type="interactions" value="840"/>
</dbReference>
<evidence type="ECO:0000256" key="15">
    <source>
        <dbReference type="ARBA" id="ARBA00022989"/>
    </source>
</evidence>
<keyword evidence="11" id="KW-0068">Autocatalytic cleavage</keyword>
<feature type="signal peptide" evidence="29">
    <location>
        <begin position="1"/>
        <end position="21"/>
    </location>
</feature>
<evidence type="ECO:0000256" key="4">
    <source>
        <dbReference type="ARBA" id="ARBA00011073"/>
    </source>
</evidence>
<dbReference type="KEGG" id="dwi:6642962"/>
<dbReference type="GO" id="GO:0000139">
    <property type="term" value="C:Golgi membrane"/>
    <property type="evidence" value="ECO:0007669"/>
    <property type="project" value="UniProtKB-SubCell"/>
</dbReference>
<dbReference type="GO" id="GO:0006508">
    <property type="term" value="P:proteolysis"/>
    <property type="evidence" value="ECO:0007669"/>
    <property type="project" value="UniProtKB-KW"/>
</dbReference>
<dbReference type="PANTHER" id="PTHR43806">
    <property type="entry name" value="PEPTIDASE S8"/>
    <property type="match status" value="1"/>
</dbReference>
<evidence type="ECO:0000256" key="13">
    <source>
        <dbReference type="ARBA" id="ARBA00022825"/>
    </source>
</evidence>
<keyword evidence="19" id="KW-0865">Zymogen</keyword>
<dbReference type="GO" id="GO:0004252">
    <property type="term" value="F:serine-type endopeptidase activity"/>
    <property type="evidence" value="ECO:0007669"/>
    <property type="project" value="UniProtKB-UniRule"/>
</dbReference>
<feature type="active site" description="Charge relay system" evidence="27">
    <location>
        <position position="182"/>
    </location>
</feature>
<evidence type="ECO:0000256" key="3">
    <source>
        <dbReference type="ARBA" id="ARBA00004194"/>
    </source>
</evidence>
<evidence type="ECO:0000313" key="34">
    <source>
        <dbReference type="EMBL" id="EDW76803.2"/>
    </source>
</evidence>
<keyword evidence="7 27" id="KW-0645">Protease</keyword>
<keyword evidence="6" id="KW-0597">Phosphoprotein</keyword>
<feature type="active site" description="Charge relay system" evidence="27">
    <location>
        <position position="380"/>
    </location>
</feature>
<evidence type="ECO:0000259" key="33">
    <source>
        <dbReference type="Pfam" id="PF23094"/>
    </source>
</evidence>
<dbReference type="InParanoid" id="B4MXN4"/>
<dbReference type="InterPro" id="IPR023828">
    <property type="entry name" value="Peptidase_S8_Ser-AS"/>
</dbReference>
<keyword evidence="22" id="KW-0753">Steroid metabolism</keyword>
<protein>
    <recommendedName>
        <fullName evidence="25">Membrane-bound transcription factor site-1 protease</fullName>
        <ecNumber evidence="24">3.4.21.112</ecNumber>
    </recommendedName>
    <alternativeName>
        <fullName evidence="26">Endopeptidase S1P</fullName>
    </alternativeName>
</protein>
<proteinExistence type="inferred from homology"/>
<feature type="domain" description="Peptidase S8/S53" evidence="30">
    <location>
        <begin position="173"/>
        <end position="431"/>
    </location>
</feature>
<feature type="domain" description="MBTPS1 fourth" evidence="32">
    <location>
        <begin position="580"/>
        <end position="875"/>
    </location>
</feature>
<dbReference type="EC" id="3.4.21.112" evidence="24"/>
<keyword evidence="10 27" id="KW-0378">Hydrolase</keyword>
<dbReference type="InterPro" id="IPR055143">
    <property type="entry name" value="MBTP1_N"/>
</dbReference>
<evidence type="ECO:0000256" key="14">
    <source>
        <dbReference type="ARBA" id="ARBA00022837"/>
    </source>
</evidence>